<sequence>MRYFILFLVLSTACTSADIQTKEGFFTSNGSEIYYRITGEGEPLIVVHGGPVLDHSYLLPWMDELARDYTVIYYDQRACGRSSVEVDTSRMTMEYFVDDIDNLRKYLNLEQVHLLGHSWGGLLAMQYAIAYPDHLKSMVLSSPVPPNNMEWQKEQMVLSEMIQPEDSLRRSVIMQSGELQTNPQDAITRLMKLSFKPQFYDTTALSELQLNIPADFMKRSQAFSYLAPDLASFNLYPQLAKLQLPVLIIFGSAEPGAEISGERMESVIPGSRLSIVPESGHFPFVENGEVYFKTIRKYLEGHHSY</sequence>
<dbReference type="PRINTS" id="PR00793">
    <property type="entry name" value="PROAMNOPTASE"/>
</dbReference>
<keyword evidence="2 4" id="KW-0378">Hydrolase</keyword>
<dbReference type="NCBIfam" id="TIGR01250">
    <property type="entry name" value="pro_imino_pep_2"/>
    <property type="match status" value="1"/>
</dbReference>
<organism evidence="4 5">
    <name type="scientific">Fulvivirga sedimenti</name>
    <dbReference type="NCBI Taxonomy" id="2879465"/>
    <lineage>
        <taxon>Bacteria</taxon>
        <taxon>Pseudomonadati</taxon>
        <taxon>Bacteroidota</taxon>
        <taxon>Cytophagia</taxon>
        <taxon>Cytophagales</taxon>
        <taxon>Fulvivirgaceae</taxon>
        <taxon>Fulvivirga</taxon>
    </lineage>
</organism>
<gene>
    <name evidence="4" type="ORF">LDX50_30385</name>
</gene>
<name>A0A9X1L081_9BACT</name>
<dbReference type="SUPFAM" id="SSF53474">
    <property type="entry name" value="alpha/beta-Hydrolases"/>
    <property type="match status" value="1"/>
</dbReference>
<dbReference type="InterPro" id="IPR000073">
    <property type="entry name" value="AB_hydrolase_1"/>
</dbReference>
<comment type="caution">
    <text evidence="4">The sequence shown here is derived from an EMBL/GenBank/DDBJ whole genome shotgun (WGS) entry which is preliminary data.</text>
</comment>
<dbReference type="PANTHER" id="PTHR43798">
    <property type="entry name" value="MONOACYLGLYCEROL LIPASE"/>
    <property type="match status" value="1"/>
</dbReference>
<dbReference type="GO" id="GO:0008233">
    <property type="term" value="F:peptidase activity"/>
    <property type="evidence" value="ECO:0007669"/>
    <property type="project" value="InterPro"/>
</dbReference>
<dbReference type="InterPro" id="IPR005945">
    <property type="entry name" value="Pro_imino_pep"/>
</dbReference>
<protein>
    <submittedName>
        <fullName evidence="4">Proline iminopeptidase-family hydrolase</fullName>
    </submittedName>
</protein>
<dbReference type="GO" id="GO:0016020">
    <property type="term" value="C:membrane"/>
    <property type="evidence" value="ECO:0007669"/>
    <property type="project" value="TreeGrafter"/>
</dbReference>
<dbReference type="InterPro" id="IPR002410">
    <property type="entry name" value="Peptidase_S33"/>
</dbReference>
<reference evidence="4" key="1">
    <citation type="submission" date="2021-09" db="EMBL/GenBank/DDBJ databases">
        <title>Fulvivirga sp. isolated from coastal sediment.</title>
        <authorList>
            <person name="Yu H."/>
        </authorList>
    </citation>
    <scope>NUCLEOTIDE SEQUENCE</scope>
    <source>
        <strain evidence="4">1062</strain>
    </source>
</reference>
<dbReference type="Pfam" id="PF00561">
    <property type="entry name" value="Abhydrolase_1"/>
    <property type="match status" value="1"/>
</dbReference>
<proteinExistence type="inferred from homology"/>
<dbReference type="InterPro" id="IPR029058">
    <property type="entry name" value="AB_hydrolase_fold"/>
</dbReference>
<evidence type="ECO:0000256" key="2">
    <source>
        <dbReference type="ARBA" id="ARBA00022801"/>
    </source>
</evidence>
<dbReference type="RefSeq" id="WP_225700079.1">
    <property type="nucleotide sequence ID" value="NZ_JAIXNE010000011.1"/>
</dbReference>
<dbReference type="PRINTS" id="PR00111">
    <property type="entry name" value="ABHYDROLASE"/>
</dbReference>
<evidence type="ECO:0000259" key="3">
    <source>
        <dbReference type="Pfam" id="PF00561"/>
    </source>
</evidence>
<evidence type="ECO:0000313" key="5">
    <source>
        <dbReference type="Proteomes" id="UP001139409"/>
    </source>
</evidence>
<dbReference type="PANTHER" id="PTHR43798:SF31">
    <property type="entry name" value="AB HYDROLASE SUPERFAMILY PROTEIN YCLE"/>
    <property type="match status" value="1"/>
</dbReference>
<dbReference type="EMBL" id="JAIXNE010000011">
    <property type="protein sequence ID" value="MCA6079220.1"/>
    <property type="molecule type" value="Genomic_DNA"/>
</dbReference>
<evidence type="ECO:0000313" key="4">
    <source>
        <dbReference type="EMBL" id="MCA6079220.1"/>
    </source>
</evidence>
<dbReference type="InterPro" id="IPR050266">
    <property type="entry name" value="AB_hydrolase_sf"/>
</dbReference>
<dbReference type="Gene3D" id="3.40.50.1820">
    <property type="entry name" value="alpha/beta hydrolase"/>
    <property type="match status" value="1"/>
</dbReference>
<comment type="similarity">
    <text evidence="1">Belongs to the peptidase S33 family.</text>
</comment>
<accession>A0A9X1L081</accession>
<dbReference type="Proteomes" id="UP001139409">
    <property type="component" value="Unassembled WGS sequence"/>
</dbReference>
<dbReference type="AlphaFoldDB" id="A0A9X1L081"/>
<evidence type="ECO:0000256" key="1">
    <source>
        <dbReference type="ARBA" id="ARBA00010088"/>
    </source>
</evidence>
<dbReference type="GO" id="GO:0006508">
    <property type="term" value="P:proteolysis"/>
    <property type="evidence" value="ECO:0007669"/>
    <property type="project" value="InterPro"/>
</dbReference>
<feature type="domain" description="AB hydrolase-1" evidence="3">
    <location>
        <begin position="43"/>
        <end position="287"/>
    </location>
</feature>
<keyword evidence="5" id="KW-1185">Reference proteome</keyword>